<dbReference type="EMBL" id="WAGX01000005">
    <property type="protein sequence ID" value="KAB1437575.1"/>
    <property type="molecule type" value="Genomic_DNA"/>
</dbReference>
<gene>
    <name evidence="2" type="ORF">F7O84_08185</name>
</gene>
<reference evidence="2 3" key="2">
    <citation type="submission" date="2020-02" db="EMBL/GenBank/DDBJ databases">
        <title>Candidatus Galacturonibacter soehngenii shows hetero-acetogenic catabolism of galacturonic acid but lacks a canonical carbon monoxide dehydrogenase/acetyl-CoA synthase complex.</title>
        <authorList>
            <person name="Diender M."/>
            <person name="Stouten G.R."/>
            <person name="Petersen J.F."/>
            <person name="Nielsen P.H."/>
            <person name="Dueholm M.S."/>
            <person name="Pronk J.T."/>
            <person name="Van Loosdrecht M.C.M."/>
        </authorList>
    </citation>
    <scope>NUCLEOTIDE SEQUENCE [LARGE SCALE GENOMIC DNA]</scope>
    <source>
        <strain evidence="2">GalUA</strain>
    </source>
</reference>
<proteinExistence type="predicted"/>
<feature type="transmembrane region" description="Helical" evidence="1">
    <location>
        <begin position="80"/>
        <end position="98"/>
    </location>
</feature>
<comment type="caution">
    <text evidence="2">The sequence shown here is derived from an EMBL/GenBank/DDBJ whole genome shotgun (WGS) entry which is preliminary data.</text>
</comment>
<dbReference type="AlphaFoldDB" id="A0A7V7QJ59"/>
<dbReference type="RefSeq" id="WP_207708047.1">
    <property type="nucleotide sequence ID" value="NZ_WAGX01000005.1"/>
</dbReference>
<accession>A0A7V7QJ59</accession>
<evidence type="ECO:0000313" key="3">
    <source>
        <dbReference type="Proteomes" id="UP000461768"/>
    </source>
</evidence>
<dbReference type="Proteomes" id="UP000461768">
    <property type="component" value="Unassembled WGS sequence"/>
</dbReference>
<keyword evidence="1" id="KW-1133">Transmembrane helix</keyword>
<evidence type="ECO:0000256" key="1">
    <source>
        <dbReference type="SAM" id="Phobius"/>
    </source>
</evidence>
<sequence>MMDELIKLFSEPEKANIVISTLASYVVYFYPGVISLYIINFLESHSIKNNKAFFIKIFSISYLYNLVLIYIIGYDNNKNIIYNATLIGISFITPYFWYKIKYSKFVEKVCTILKIRTCITDVALELIKDYDEEEFTYLKIYLKTKPVVYSGFLYRYEYESCKLRYIILTGYEKSIINESGEETVVLKYDVDDYREKVFIYLEDISSIEKKKCESQLIIK</sequence>
<keyword evidence="1" id="KW-0812">Transmembrane</keyword>
<name>A0A7V7QJ59_9FIRM</name>
<feature type="transmembrane region" description="Helical" evidence="1">
    <location>
        <begin position="53"/>
        <end position="74"/>
    </location>
</feature>
<evidence type="ECO:0000313" key="2">
    <source>
        <dbReference type="EMBL" id="KAB1437575.1"/>
    </source>
</evidence>
<protein>
    <submittedName>
        <fullName evidence="2">Uncharacterized protein</fullName>
    </submittedName>
</protein>
<organism evidence="2 3">
    <name type="scientific">Candidatus Galacturonatibacter soehngenii</name>
    <dbReference type="NCBI Taxonomy" id="2307010"/>
    <lineage>
        <taxon>Bacteria</taxon>
        <taxon>Bacillati</taxon>
        <taxon>Bacillota</taxon>
        <taxon>Clostridia</taxon>
        <taxon>Lachnospirales</taxon>
        <taxon>Lachnospiraceae</taxon>
        <taxon>Candidatus Galacturonatibacter</taxon>
    </lineage>
</organism>
<reference evidence="2 3" key="1">
    <citation type="submission" date="2019-09" db="EMBL/GenBank/DDBJ databases">
        <authorList>
            <person name="Valk L.C."/>
        </authorList>
    </citation>
    <scope>NUCLEOTIDE SEQUENCE [LARGE SCALE GENOMIC DNA]</scope>
    <source>
        <strain evidence="2">GalUA</strain>
    </source>
</reference>
<keyword evidence="1" id="KW-0472">Membrane</keyword>
<feature type="transmembrane region" description="Helical" evidence="1">
    <location>
        <begin position="17"/>
        <end position="41"/>
    </location>
</feature>
<keyword evidence="3" id="KW-1185">Reference proteome</keyword>